<accession>A0AAD5KB56</accession>
<keyword evidence="1" id="KW-1133">Transmembrane helix</keyword>
<feature type="transmembrane region" description="Helical" evidence="1">
    <location>
        <begin position="66"/>
        <end position="91"/>
    </location>
</feature>
<dbReference type="AlphaFoldDB" id="A0AAD5KB56"/>
<dbReference type="EMBL" id="JAIXMP010000002">
    <property type="protein sequence ID" value="KAI9277109.1"/>
    <property type="molecule type" value="Genomic_DNA"/>
</dbReference>
<keyword evidence="1" id="KW-0472">Membrane</keyword>
<feature type="transmembrane region" description="Helical" evidence="1">
    <location>
        <begin position="32"/>
        <end position="54"/>
    </location>
</feature>
<gene>
    <name evidence="2" type="ORF">BDA99DRAFT_126904</name>
</gene>
<keyword evidence="1" id="KW-0812">Transmembrane</keyword>
<feature type="transmembrane region" description="Helical" evidence="1">
    <location>
        <begin position="103"/>
        <end position="124"/>
    </location>
</feature>
<evidence type="ECO:0000313" key="3">
    <source>
        <dbReference type="Proteomes" id="UP001209540"/>
    </source>
</evidence>
<reference evidence="2" key="2">
    <citation type="submission" date="2023-02" db="EMBL/GenBank/DDBJ databases">
        <authorList>
            <consortium name="DOE Joint Genome Institute"/>
            <person name="Mondo S.J."/>
            <person name="Chang Y."/>
            <person name="Wang Y."/>
            <person name="Ahrendt S."/>
            <person name="Andreopoulos W."/>
            <person name="Barry K."/>
            <person name="Beard J."/>
            <person name="Benny G.L."/>
            <person name="Blankenship S."/>
            <person name="Bonito G."/>
            <person name="Cuomo C."/>
            <person name="Desiro A."/>
            <person name="Gervers K.A."/>
            <person name="Hundley H."/>
            <person name="Kuo A."/>
            <person name="LaButti K."/>
            <person name="Lang B.F."/>
            <person name="Lipzen A."/>
            <person name="O'Donnell K."/>
            <person name="Pangilinan J."/>
            <person name="Reynolds N."/>
            <person name="Sandor L."/>
            <person name="Smith M.W."/>
            <person name="Tsang A."/>
            <person name="Grigoriev I.V."/>
            <person name="Stajich J.E."/>
            <person name="Spatafora J.W."/>
        </authorList>
    </citation>
    <scope>NUCLEOTIDE SEQUENCE</scope>
    <source>
        <strain evidence="2">RSA 2281</strain>
    </source>
</reference>
<proteinExistence type="predicted"/>
<comment type="caution">
    <text evidence="2">The sequence shown here is derived from an EMBL/GenBank/DDBJ whole genome shotgun (WGS) entry which is preliminary data.</text>
</comment>
<keyword evidence="3" id="KW-1185">Reference proteome</keyword>
<reference evidence="2" key="1">
    <citation type="journal article" date="2022" name="IScience">
        <title>Evolution of zygomycete secretomes and the origins of terrestrial fungal ecologies.</title>
        <authorList>
            <person name="Chang Y."/>
            <person name="Wang Y."/>
            <person name="Mondo S."/>
            <person name="Ahrendt S."/>
            <person name="Andreopoulos W."/>
            <person name="Barry K."/>
            <person name="Beard J."/>
            <person name="Benny G.L."/>
            <person name="Blankenship S."/>
            <person name="Bonito G."/>
            <person name="Cuomo C."/>
            <person name="Desiro A."/>
            <person name="Gervers K.A."/>
            <person name="Hundley H."/>
            <person name="Kuo A."/>
            <person name="LaButti K."/>
            <person name="Lang B.F."/>
            <person name="Lipzen A."/>
            <person name="O'Donnell K."/>
            <person name="Pangilinan J."/>
            <person name="Reynolds N."/>
            <person name="Sandor L."/>
            <person name="Smith M.E."/>
            <person name="Tsang A."/>
            <person name="Grigoriev I.V."/>
            <person name="Stajich J.E."/>
            <person name="Spatafora J.W."/>
        </authorList>
    </citation>
    <scope>NUCLEOTIDE SEQUENCE</scope>
    <source>
        <strain evidence="2">RSA 2281</strain>
    </source>
</reference>
<sequence>MYYDPAEVIGDSHYHARHSFTRKFCGCMSLRGGCAIVCAFWAGLHLYIAIMAFQLSNPVFSYLDRIALNVMGGICVLFVTISFYDLISLFLESMLLLRIAHRLTWIVVAFFLICYFVCIILFGIQKQQFREWCIESAFTDQGYQQDMSFQVAEVYNCDKLWEDELKLAIAIFMICAACYVSYGIYTHATNTSLFHC</sequence>
<evidence type="ECO:0000313" key="2">
    <source>
        <dbReference type="EMBL" id="KAI9277109.1"/>
    </source>
</evidence>
<protein>
    <submittedName>
        <fullName evidence="2">Uncharacterized protein</fullName>
    </submittedName>
</protein>
<evidence type="ECO:0000256" key="1">
    <source>
        <dbReference type="SAM" id="Phobius"/>
    </source>
</evidence>
<feature type="transmembrane region" description="Helical" evidence="1">
    <location>
        <begin position="167"/>
        <end position="185"/>
    </location>
</feature>
<name>A0AAD5KB56_9FUNG</name>
<organism evidence="2 3">
    <name type="scientific">Phascolomyces articulosus</name>
    <dbReference type="NCBI Taxonomy" id="60185"/>
    <lineage>
        <taxon>Eukaryota</taxon>
        <taxon>Fungi</taxon>
        <taxon>Fungi incertae sedis</taxon>
        <taxon>Mucoromycota</taxon>
        <taxon>Mucoromycotina</taxon>
        <taxon>Mucoromycetes</taxon>
        <taxon>Mucorales</taxon>
        <taxon>Lichtheimiaceae</taxon>
        <taxon>Phascolomyces</taxon>
    </lineage>
</organism>
<dbReference type="Proteomes" id="UP001209540">
    <property type="component" value="Unassembled WGS sequence"/>
</dbReference>